<dbReference type="EMBL" id="BK016265">
    <property type="protein sequence ID" value="DAG06010.1"/>
    <property type="molecule type" value="Genomic_DNA"/>
</dbReference>
<accession>A0A8S5VGV9</accession>
<organism evidence="1">
    <name type="scientific">Myoviridae sp. ctkfK18</name>
    <dbReference type="NCBI Taxonomy" id="2825165"/>
    <lineage>
        <taxon>Viruses</taxon>
        <taxon>Duplodnaviria</taxon>
        <taxon>Heunggongvirae</taxon>
        <taxon>Uroviricota</taxon>
        <taxon>Caudoviricetes</taxon>
    </lineage>
</organism>
<name>A0A8S5VGV9_9CAUD</name>
<protein>
    <submittedName>
        <fullName evidence="1">Uncharacterized protein</fullName>
    </submittedName>
</protein>
<proteinExistence type="predicted"/>
<reference evidence="1" key="1">
    <citation type="journal article" date="2021" name="Proc. Natl. Acad. Sci. U.S.A.">
        <title>A Catalog of Tens of Thousands of Viruses from Human Metagenomes Reveals Hidden Associations with Chronic Diseases.</title>
        <authorList>
            <person name="Tisza M.J."/>
            <person name="Buck C.B."/>
        </authorList>
    </citation>
    <scope>NUCLEOTIDE SEQUENCE</scope>
    <source>
        <strain evidence="1">CtkfK18</strain>
    </source>
</reference>
<evidence type="ECO:0000313" key="1">
    <source>
        <dbReference type="EMBL" id="DAG06010.1"/>
    </source>
</evidence>
<sequence>MCKLKEKIKSKKKFDDDIDEVIIKNGKKKK</sequence>